<dbReference type="Pfam" id="PF13414">
    <property type="entry name" value="TPR_11"/>
    <property type="match status" value="1"/>
</dbReference>
<dbReference type="InterPro" id="IPR019734">
    <property type="entry name" value="TPR_rpt"/>
</dbReference>
<keyword evidence="2 7" id="KW-0812">Transmembrane</keyword>
<sequence length="784" mass="85375">MSVPLRSGLHRGLVGTLLALVVLTPLCFTTSLSDYNTPKLVLVQVLTTLACALWFVGMAAEGKVYLIRSPIYYALLAFMAANFISLFQAYNQPHGLEMMFQYLCHFLLYILVFNCIKVEREGRAILWAIAGTASVISVVGLLQYHHIYDFHSQWSLPVSTLGNVTYVAEYLDIALPVAFALALGGRGAGRYTAGGAALVMLFLVAVLGSRGGWVGAGVSAATFVVAWGWRGVIAGRRLLEGSALRVAVGVAVVAVLIGVVPRIPAGNGATVGKVLEDRWTAIFQRSEAAVRLQDESSRQRVLIWKDTMRMILDRPLLGVGVGNFAYTLPKYASRESAESLARMRAAAGMDLAVYQAHNGYLEVLAETGILGLAAFLWMFYAVCGMFYRLLRRYARGEADALAVGLAAAAAATLVHALFSLNFQNPASASHFWVVTGLAAILERGGREERIPLLETRSGSGVLTVVGVCVAAVLLSGVLSYNAVVADYYYNEGRYDLKASPQRLERARLNLEKSVAYRPYSFGAHQMLGNTFNAMRLWDEAEAAYRKSLRCHPNNRMVYKLLGEVLMRSGRYEEAIDAFRAATRLDPVFAEAYYRLGYCERQVGRNDEAIRAYSEALTLEPQNVEFMNSLGAARIAQGDYRGAISDLSRAAAANPNHAGVQTNLGIAYYSLGQTQEALDHYRRAMALDPQQSNAYVLIGQVYQEQLKDGVKAREYYEKALALNPDDARIDALMRRLEKQGPEAGGRGPGGLSERAGLSGAGEGSRQGGLREVPSPSAPVTPGLRR</sequence>
<feature type="transmembrane region" description="Helical" evidence="7">
    <location>
        <begin position="191"/>
        <end position="207"/>
    </location>
</feature>
<evidence type="ECO:0000256" key="5">
    <source>
        <dbReference type="PROSITE-ProRule" id="PRU00339"/>
    </source>
</evidence>
<proteinExistence type="predicted"/>
<feature type="transmembrane region" description="Helical" evidence="7">
    <location>
        <begin position="461"/>
        <end position="483"/>
    </location>
</feature>
<comment type="subcellular location">
    <subcellularLocation>
        <location evidence="1">Membrane</location>
        <topology evidence="1">Multi-pass membrane protein</topology>
    </subcellularLocation>
</comment>
<feature type="transmembrane region" description="Helical" evidence="7">
    <location>
        <begin position="96"/>
        <end position="113"/>
    </location>
</feature>
<feature type="domain" description="O-antigen ligase-related" evidence="8">
    <location>
        <begin position="196"/>
        <end position="376"/>
    </location>
</feature>
<dbReference type="GO" id="GO:0016020">
    <property type="term" value="C:membrane"/>
    <property type="evidence" value="ECO:0007669"/>
    <property type="project" value="UniProtKB-SubCell"/>
</dbReference>
<feature type="repeat" description="TPR" evidence="5">
    <location>
        <begin position="521"/>
        <end position="554"/>
    </location>
</feature>
<name>A0A1F6CLN8_HANXR</name>
<accession>A0A1F6CLN8</accession>
<keyword evidence="4 7" id="KW-0472">Membrane</keyword>
<dbReference type="SMART" id="SM00028">
    <property type="entry name" value="TPR"/>
    <property type="match status" value="6"/>
</dbReference>
<keyword evidence="3 7" id="KW-1133">Transmembrane helix</keyword>
<dbReference type="InterPro" id="IPR007016">
    <property type="entry name" value="O-antigen_ligase-rel_domated"/>
</dbReference>
<comment type="caution">
    <text evidence="9">The sequence shown here is derived from an EMBL/GenBank/DDBJ whole genome shotgun (WGS) entry which is preliminary data.</text>
</comment>
<evidence type="ECO:0000256" key="2">
    <source>
        <dbReference type="ARBA" id="ARBA00022692"/>
    </source>
</evidence>
<evidence type="ECO:0000259" key="8">
    <source>
        <dbReference type="Pfam" id="PF04932"/>
    </source>
</evidence>
<evidence type="ECO:0000256" key="1">
    <source>
        <dbReference type="ARBA" id="ARBA00004141"/>
    </source>
</evidence>
<feature type="repeat" description="TPR" evidence="5">
    <location>
        <begin position="657"/>
        <end position="690"/>
    </location>
</feature>
<gene>
    <name evidence="9" type="ORF">A3F84_22850</name>
</gene>
<feature type="transmembrane region" description="Helical" evidence="7">
    <location>
        <begin position="125"/>
        <end position="144"/>
    </location>
</feature>
<dbReference type="PANTHER" id="PTHR37422:SF23">
    <property type="entry name" value="TEICHURONIC ACID BIOSYNTHESIS PROTEIN TUAE"/>
    <property type="match status" value="1"/>
</dbReference>
<dbReference type="Gene3D" id="1.25.40.10">
    <property type="entry name" value="Tetratricopeptide repeat domain"/>
    <property type="match status" value="3"/>
</dbReference>
<evidence type="ECO:0000313" key="9">
    <source>
        <dbReference type="EMBL" id="OGG49742.1"/>
    </source>
</evidence>
<keyword evidence="5" id="KW-0802">TPR repeat</keyword>
<evidence type="ECO:0000313" key="10">
    <source>
        <dbReference type="Proteomes" id="UP000178606"/>
    </source>
</evidence>
<feature type="repeat" description="TPR" evidence="5">
    <location>
        <begin position="555"/>
        <end position="588"/>
    </location>
</feature>
<dbReference type="Pfam" id="PF04932">
    <property type="entry name" value="Wzy_C"/>
    <property type="match status" value="1"/>
</dbReference>
<feature type="transmembrane region" description="Helical" evidence="7">
    <location>
        <begin position="244"/>
        <end position="263"/>
    </location>
</feature>
<evidence type="ECO:0000256" key="6">
    <source>
        <dbReference type="SAM" id="MobiDB-lite"/>
    </source>
</evidence>
<feature type="transmembrane region" description="Helical" evidence="7">
    <location>
        <begin position="213"/>
        <end position="232"/>
    </location>
</feature>
<dbReference type="InterPro" id="IPR011990">
    <property type="entry name" value="TPR-like_helical_dom_sf"/>
</dbReference>
<feature type="transmembrane region" description="Helical" evidence="7">
    <location>
        <begin position="368"/>
        <end position="387"/>
    </location>
</feature>
<feature type="transmembrane region" description="Helical" evidence="7">
    <location>
        <begin position="71"/>
        <end position="90"/>
    </location>
</feature>
<feature type="region of interest" description="Disordered" evidence="6">
    <location>
        <begin position="738"/>
        <end position="784"/>
    </location>
</feature>
<evidence type="ECO:0000256" key="7">
    <source>
        <dbReference type="SAM" id="Phobius"/>
    </source>
</evidence>
<dbReference type="PANTHER" id="PTHR37422">
    <property type="entry name" value="TEICHURONIC ACID BIOSYNTHESIS PROTEIN TUAE"/>
    <property type="match status" value="1"/>
</dbReference>
<feature type="repeat" description="TPR" evidence="5">
    <location>
        <begin position="589"/>
        <end position="622"/>
    </location>
</feature>
<organism evidence="9 10">
    <name type="scientific">Handelsmanbacteria sp. (strain RIFCSPLOWO2_12_FULL_64_10)</name>
    <dbReference type="NCBI Taxonomy" id="1817868"/>
    <lineage>
        <taxon>Bacteria</taxon>
        <taxon>Candidatus Handelsmaniibacteriota</taxon>
    </lineage>
</organism>
<reference evidence="9 10" key="1">
    <citation type="journal article" date="2016" name="Nat. Commun.">
        <title>Thousands of microbial genomes shed light on interconnected biogeochemical processes in an aquifer system.</title>
        <authorList>
            <person name="Anantharaman K."/>
            <person name="Brown C.T."/>
            <person name="Hug L.A."/>
            <person name="Sharon I."/>
            <person name="Castelle C.J."/>
            <person name="Probst A.J."/>
            <person name="Thomas B.C."/>
            <person name="Singh A."/>
            <person name="Wilkins M.J."/>
            <person name="Karaoz U."/>
            <person name="Brodie E.L."/>
            <person name="Williams K.H."/>
            <person name="Hubbard S.S."/>
            <person name="Banfield J.F."/>
        </authorList>
    </citation>
    <scope>NUCLEOTIDE SEQUENCE [LARGE SCALE GENOMIC DNA]</scope>
    <source>
        <strain evidence="10">RIFCSPLOWO2_12_FULL_64_10</strain>
    </source>
</reference>
<feature type="transmembrane region" description="Helical" evidence="7">
    <location>
        <begin position="399"/>
        <end position="418"/>
    </location>
</feature>
<dbReference type="Proteomes" id="UP000178606">
    <property type="component" value="Unassembled WGS sequence"/>
</dbReference>
<dbReference type="SUPFAM" id="SSF48452">
    <property type="entry name" value="TPR-like"/>
    <property type="match status" value="2"/>
</dbReference>
<evidence type="ECO:0000256" key="3">
    <source>
        <dbReference type="ARBA" id="ARBA00022989"/>
    </source>
</evidence>
<dbReference type="AlphaFoldDB" id="A0A1F6CLN8"/>
<protein>
    <recommendedName>
        <fullName evidence="8">O-antigen ligase-related domain-containing protein</fullName>
    </recommendedName>
</protein>
<feature type="transmembrane region" description="Helical" evidence="7">
    <location>
        <begin position="164"/>
        <end position="184"/>
    </location>
</feature>
<dbReference type="EMBL" id="MFKF01000226">
    <property type="protein sequence ID" value="OGG49742.1"/>
    <property type="molecule type" value="Genomic_DNA"/>
</dbReference>
<evidence type="ECO:0000256" key="4">
    <source>
        <dbReference type="ARBA" id="ARBA00023136"/>
    </source>
</evidence>
<dbReference type="PROSITE" id="PS50293">
    <property type="entry name" value="TPR_REGION"/>
    <property type="match status" value="3"/>
</dbReference>
<feature type="repeat" description="TPR" evidence="5">
    <location>
        <begin position="623"/>
        <end position="656"/>
    </location>
</feature>
<feature type="transmembrane region" description="Helical" evidence="7">
    <location>
        <begin position="39"/>
        <end position="59"/>
    </location>
</feature>
<dbReference type="InterPro" id="IPR051533">
    <property type="entry name" value="WaaL-like"/>
</dbReference>
<dbReference type="Pfam" id="PF13432">
    <property type="entry name" value="TPR_16"/>
    <property type="match status" value="1"/>
</dbReference>
<dbReference type="PROSITE" id="PS50005">
    <property type="entry name" value="TPR"/>
    <property type="match status" value="5"/>
</dbReference>